<gene>
    <name evidence="2" type="ORF">GCM10010990_22230</name>
</gene>
<accession>A0A917DUI0</accession>
<comment type="caution">
    <text evidence="2">The sequence shown here is derived from an EMBL/GenBank/DDBJ whole genome shotgun (WGS) entry which is preliminary data.</text>
</comment>
<keyword evidence="1" id="KW-1133">Transmembrane helix</keyword>
<keyword evidence="1" id="KW-0812">Transmembrane</keyword>
<keyword evidence="3" id="KW-1185">Reference proteome</keyword>
<dbReference type="Proteomes" id="UP000612349">
    <property type="component" value="Unassembled WGS sequence"/>
</dbReference>
<dbReference type="EMBL" id="BMIP01000004">
    <property type="protein sequence ID" value="GGD72279.1"/>
    <property type="molecule type" value="Genomic_DNA"/>
</dbReference>
<evidence type="ECO:0000256" key="1">
    <source>
        <dbReference type="SAM" id="Phobius"/>
    </source>
</evidence>
<feature type="transmembrane region" description="Helical" evidence="1">
    <location>
        <begin position="105"/>
        <end position="126"/>
    </location>
</feature>
<reference evidence="2" key="2">
    <citation type="submission" date="2020-09" db="EMBL/GenBank/DDBJ databases">
        <authorList>
            <person name="Sun Q."/>
            <person name="Zhou Y."/>
        </authorList>
    </citation>
    <scope>NUCLEOTIDE SEQUENCE</scope>
    <source>
        <strain evidence="2">CGMCC 1.15360</strain>
    </source>
</reference>
<name>A0A917DUI0_9SPHN</name>
<organism evidence="2 3">
    <name type="scientific">Croceicoccus mobilis</name>
    <dbReference type="NCBI Taxonomy" id="1703339"/>
    <lineage>
        <taxon>Bacteria</taxon>
        <taxon>Pseudomonadati</taxon>
        <taxon>Pseudomonadota</taxon>
        <taxon>Alphaproteobacteria</taxon>
        <taxon>Sphingomonadales</taxon>
        <taxon>Erythrobacteraceae</taxon>
        <taxon>Croceicoccus</taxon>
    </lineage>
</organism>
<dbReference type="RefSeq" id="WP_066774520.1">
    <property type="nucleotide sequence ID" value="NZ_BMIP01000004.1"/>
</dbReference>
<evidence type="ECO:0000313" key="2">
    <source>
        <dbReference type="EMBL" id="GGD72279.1"/>
    </source>
</evidence>
<sequence length="132" mass="14722">MARYRAASAYSQAYRTEHGNWPTDKQLRDWAAGRGFDNGWTDFGATRPGGRSLACSAAQPEFGFENTAGDAFILHRWRGEWFDCYGVPSGNNNVAVPDTPNRENAMMLIAIACLLFGCAWLAWPWALRRSSV</sequence>
<protein>
    <submittedName>
        <fullName evidence="2">Uncharacterized protein</fullName>
    </submittedName>
</protein>
<dbReference type="AlphaFoldDB" id="A0A917DUI0"/>
<dbReference type="OrthoDB" id="7577524at2"/>
<evidence type="ECO:0000313" key="3">
    <source>
        <dbReference type="Proteomes" id="UP000612349"/>
    </source>
</evidence>
<proteinExistence type="predicted"/>
<reference evidence="2" key="1">
    <citation type="journal article" date="2014" name="Int. J. Syst. Evol. Microbiol.">
        <title>Complete genome sequence of Corynebacterium casei LMG S-19264T (=DSM 44701T), isolated from a smear-ripened cheese.</title>
        <authorList>
            <consortium name="US DOE Joint Genome Institute (JGI-PGF)"/>
            <person name="Walter F."/>
            <person name="Albersmeier A."/>
            <person name="Kalinowski J."/>
            <person name="Ruckert C."/>
        </authorList>
    </citation>
    <scope>NUCLEOTIDE SEQUENCE</scope>
    <source>
        <strain evidence="2">CGMCC 1.15360</strain>
    </source>
</reference>
<keyword evidence="1" id="KW-0472">Membrane</keyword>